<evidence type="ECO:0000313" key="1">
    <source>
        <dbReference type="EMBL" id="GAI71152.1"/>
    </source>
</evidence>
<dbReference type="AlphaFoldDB" id="X1QRH1"/>
<gene>
    <name evidence="1" type="ORF">S06H3_66780</name>
</gene>
<feature type="non-terminal residue" evidence="1">
    <location>
        <position position="47"/>
    </location>
</feature>
<sequence>EIVLYYFPDEFCPGRSRAKLTDIFKSAWEKIPVAISSKEGKRDGFIV</sequence>
<accession>X1QRH1</accession>
<comment type="caution">
    <text evidence="1">The sequence shown here is derived from an EMBL/GenBank/DDBJ whole genome shotgun (WGS) entry which is preliminary data.</text>
</comment>
<proteinExistence type="predicted"/>
<name>X1QRH1_9ZZZZ</name>
<feature type="non-terminal residue" evidence="1">
    <location>
        <position position="1"/>
    </location>
</feature>
<protein>
    <submittedName>
        <fullName evidence="1">Uncharacterized protein</fullName>
    </submittedName>
</protein>
<dbReference type="EMBL" id="BARV01045737">
    <property type="protein sequence ID" value="GAI71152.1"/>
    <property type="molecule type" value="Genomic_DNA"/>
</dbReference>
<organism evidence="1">
    <name type="scientific">marine sediment metagenome</name>
    <dbReference type="NCBI Taxonomy" id="412755"/>
    <lineage>
        <taxon>unclassified sequences</taxon>
        <taxon>metagenomes</taxon>
        <taxon>ecological metagenomes</taxon>
    </lineage>
</organism>
<reference evidence="1" key="1">
    <citation type="journal article" date="2014" name="Front. Microbiol.">
        <title>High frequency of phylogenetically diverse reductive dehalogenase-homologous genes in deep subseafloor sedimentary metagenomes.</title>
        <authorList>
            <person name="Kawai M."/>
            <person name="Futagami T."/>
            <person name="Toyoda A."/>
            <person name="Takaki Y."/>
            <person name="Nishi S."/>
            <person name="Hori S."/>
            <person name="Arai W."/>
            <person name="Tsubouchi T."/>
            <person name="Morono Y."/>
            <person name="Uchiyama I."/>
            <person name="Ito T."/>
            <person name="Fujiyama A."/>
            <person name="Inagaki F."/>
            <person name="Takami H."/>
        </authorList>
    </citation>
    <scope>NUCLEOTIDE SEQUENCE</scope>
    <source>
        <strain evidence="1">Expedition CK06-06</strain>
    </source>
</reference>